<comment type="caution">
    <text evidence="7">The sequence shown here is derived from an EMBL/GenBank/DDBJ whole genome shotgun (WGS) entry which is preliminary data.</text>
</comment>
<evidence type="ECO:0000256" key="5">
    <source>
        <dbReference type="ARBA" id="ARBA00023004"/>
    </source>
</evidence>
<dbReference type="InterPro" id="IPR036073">
    <property type="entry name" value="Desulfoferrodoxin_Fe-bd_dom_sf"/>
</dbReference>
<evidence type="ECO:0000256" key="4">
    <source>
        <dbReference type="ARBA" id="ARBA00022982"/>
    </source>
</evidence>
<accession>A0A7V3NUP6</accession>
<name>A0A7V3NUP6_UNCW3</name>
<dbReference type="PANTHER" id="PTHR36541:SF1">
    <property type="entry name" value="SUPEROXIDE REDUCTASE-RELATED"/>
    <property type="match status" value="1"/>
</dbReference>
<dbReference type="GO" id="GO:0005506">
    <property type="term" value="F:iron ion binding"/>
    <property type="evidence" value="ECO:0007669"/>
    <property type="project" value="InterPro"/>
</dbReference>
<keyword evidence="3" id="KW-0479">Metal-binding</keyword>
<organism evidence="7">
    <name type="scientific">candidate division WOR-3 bacterium</name>
    <dbReference type="NCBI Taxonomy" id="2052148"/>
    <lineage>
        <taxon>Bacteria</taxon>
        <taxon>Bacteria division WOR-3</taxon>
    </lineage>
</organism>
<dbReference type="AlphaFoldDB" id="A0A7V3NUP6"/>
<dbReference type="GO" id="GO:0016491">
    <property type="term" value="F:oxidoreductase activity"/>
    <property type="evidence" value="ECO:0007669"/>
    <property type="project" value="InterPro"/>
</dbReference>
<dbReference type="PANTHER" id="PTHR36541">
    <property type="entry name" value="SUPEROXIDE REDUCTASE-RELATED"/>
    <property type="match status" value="1"/>
</dbReference>
<dbReference type="InterPro" id="IPR002742">
    <property type="entry name" value="Desulfoferrodoxin_Fe-bd_dom"/>
</dbReference>
<keyword evidence="2" id="KW-0813">Transport</keyword>
<dbReference type="Gene3D" id="2.60.40.730">
    <property type="entry name" value="SOR catalytic domain"/>
    <property type="match status" value="1"/>
</dbReference>
<evidence type="ECO:0000313" key="7">
    <source>
        <dbReference type="EMBL" id="HGB35459.1"/>
    </source>
</evidence>
<evidence type="ECO:0000256" key="3">
    <source>
        <dbReference type="ARBA" id="ARBA00022723"/>
    </source>
</evidence>
<dbReference type="EMBL" id="DTGD01000039">
    <property type="protein sequence ID" value="HGB35459.1"/>
    <property type="molecule type" value="Genomic_DNA"/>
</dbReference>
<dbReference type="SUPFAM" id="SSF49367">
    <property type="entry name" value="Superoxide reductase-like"/>
    <property type="match status" value="1"/>
</dbReference>
<feature type="domain" description="Desulfoferrodoxin ferrous iron-binding" evidence="6">
    <location>
        <begin position="12"/>
        <end position="113"/>
    </location>
</feature>
<dbReference type="InterPro" id="IPR051233">
    <property type="entry name" value="Desulfoferrodoxin_SOR"/>
</dbReference>
<evidence type="ECO:0000256" key="1">
    <source>
        <dbReference type="ARBA" id="ARBA00005941"/>
    </source>
</evidence>
<evidence type="ECO:0000256" key="2">
    <source>
        <dbReference type="ARBA" id="ARBA00022448"/>
    </source>
</evidence>
<proteinExistence type="inferred from homology"/>
<keyword evidence="5" id="KW-0408">Iron</keyword>
<reference evidence="7" key="1">
    <citation type="journal article" date="2020" name="mSystems">
        <title>Genome- and Community-Level Interaction Insights into Carbon Utilization and Element Cycling Functions of Hydrothermarchaeota in Hydrothermal Sediment.</title>
        <authorList>
            <person name="Zhou Z."/>
            <person name="Liu Y."/>
            <person name="Xu W."/>
            <person name="Pan J."/>
            <person name="Luo Z.H."/>
            <person name="Li M."/>
        </authorList>
    </citation>
    <scope>NUCLEOTIDE SEQUENCE [LARGE SCALE GENOMIC DNA]</scope>
    <source>
        <strain evidence="7">SpSt-754</strain>
    </source>
</reference>
<dbReference type="Pfam" id="PF01880">
    <property type="entry name" value="Desulfoferrodox"/>
    <property type="match status" value="1"/>
</dbReference>
<sequence>MKFGDFIMPAEKEGKEKHVPYIEAPEAVKKGEFFEVTVIVGKDVPHPNTVEHHIKWIQVFAVIEGRAYNPVHVATFDLGPTYGDPKVTFRMKLDANATLFVLEYCNLHGVWENYKQIKVTE</sequence>
<dbReference type="NCBIfam" id="TIGR00332">
    <property type="entry name" value="neela_ferrous"/>
    <property type="match status" value="1"/>
</dbReference>
<keyword evidence="4" id="KW-0249">Electron transport</keyword>
<comment type="similarity">
    <text evidence="1">Belongs to the desulfoferrodoxin family.</text>
</comment>
<protein>
    <submittedName>
        <fullName evidence="7">Desulfoferrodoxin</fullName>
    </submittedName>
</protein>
<dbReference type="CDD" id="cd03172">
    <property type="entry name" value="SORL_classII"/>
    <property type="match status" value="1"/>
</dbReference>
<gene>
    <name evidence="7" type="ORF">ENV38_00930</name>
</gene>
<evidence type="ECO:0000259" key="6">
    <source>
        <dbReference type="Pfam" id="PF01880"/>
    </source>
</evidence>